<dbReference type="Proteomes" id="UP000683139">
    <property type="component" value="Unassembled WGS sequence"/>
</dbReference>
<name>A0A920D057_9BACL</name>
<accession>A0A920D057</accession>
<evidence type="ECO:0000313" key="1">
    <source>
        <dbReference type="EMBL" id="GIP18188.1"/>
    </source>
</evidence>
<evidence type="ECO:0000313" key="2">
    <source>
        <dbReference type="Proteomes" id="UP000683139"/>
    </source>
</evidence>
<dbReference type="AlphaFoldDB" id="A0A920D057"/>
<keyword evidence="2" id="KW-1185">Reference proteome</keyword>
<gene>
    <name evidence="1" type="ORF">J40TS1_38300</name>
</gene>
<dbReference type="SUPFAM" id="SSF109998">
    <property type="entry name" value="Triger factor/SurA peptide-binding domain-like"/>
    <property type="match status" value="1"/>
</dbReference>
<reference evidence="1" key="1">
    <citation type="submission" date="2021-03" db="EMBL/GenBank/DDBJ databases">
        <title>Antimicrobial resistance genes in bacteria isolated from Japanese honey, and their potential for conferring macrolide and lincosamide resistance in the American foulbrood pathogen Paenibacillus larvae.</title>
        <authorList>
            <person name="Okamoto M."/>
            <person name="Kumagai M."/>
            <person name="Kanamori H."/>
            <person name="Takamatsu D."/>
        </authorList>
    </citation>
    <scope>NUCLEOTIDE SEQUENCE</scope>
    <source>
        <strain evidence="1">J40TS1</strain>
    </source>
</reference>
<protein>
    <submittedName>
        <fullName evidence="1">Uncharacterized protein</fullName>
    </submittedName>
</protein>
<dbReference type="InterPro" id="IPR027304">
    <property type="entry name" value="Trigger_fact/SurA_dom_sf"/>
</dbReference>
<comment type="caution">
    <text evidence="1">The sequence shown here is derived from an EMBL/GenBank/DDBJ whole genome shotgun (WGS) entry which is preliminary data.</text>
</comment>
<dbReference type="EMBL" id="BOSE01000008">
    <property type="protein sequence ID" value="GIP18188.1"/>
    <property type="molecule type" value="Genomic_DNA"/>
</dbReference>
<proteinExistence type="predicted"/>
<sequence length="218" mass="25529">MFRRSTLTIAISSLFLVVLLLIAAAIYFSSSSKEENNIIEDTFDAIQKETASLSFNETVASVQDINVTYERFLFYKYNIEMFHALSNTEFSASDEELLNELLKKDLTIREAKNEGIAVAKEEVEQEIKFQQQVLENPEYTADNKELIQKIMKKWIEITGLTNEQFWESDMVYKQYEDALYLGKFYTYLLNKGEIQTMEQFTQYQDQLLESREVTICIE</sequence>
<dbReference type="RefSeq" id="WP_213518340.1">
    <property type="nucleotide sequence ID" value="NZ_BOSE01000008.1"/>
</dbReference>
<organism evidence="1 2">
    <name type="scientific">Paenibacillus montaniterrae</name>
    <dbReference type="NCBI Taxonomy" id="429341"/>
    <lineage>
        <taxon>Bacteria</taxon>
        <taxon>Bacillati</taxon>
        <taxon>Bacillota</taxon>
        <taxon>Bacilli</taxon>
        <taxon>Bacillales</taxon>
        <taxon>Paenibacillaceae</taxon>
        <taxon>Paenibacillus</taxon>
    </lineage>
</organism>